<comment type="caution">
    <text evidence="1">The sequence shown here is derived from an EMBL/GenBank/DDBJ whole genome shotgun (WGS) entry which is preliminary data.</text>
</comment>
<sequence length="258" mass="26981">MGAVLVTGSLGGDQPHVTSAQDGLLHAGMLGRGGYLLQTRNWTQLPSAKNSNTITIPAWDIVMEGRQVMIDQPTDVTIQSGSQGVKRRDLIVVRYTMNASTGVEAVNLVAIKGTAAASPVDPAYNTGSIISGALTSDLPLCRVSIDGINVTGVDVLVNVLAPLSSVWDSLTHHGFQRADGGVVRGVLQPNAVTVQQAAWPKPFAEIPTVVGWYANDNIYSCSVTSVTTTGCTIAIKNIGEQANGIEGHVYAVAYGKLA</sequence>
<dbReference type="AlphaFoldDB" id="A0A2N5IP84"/>
<dbReference type="Proteomes" id="UP000234855">
    <property type="component" value="Unassembled WGS sequence"/>
</dbReference>
<reference evidence="1 2" key="1">
    <citation type="submission" date="2017-07" db="EMBL/GenBank/DDBJ databases">
        <title>Bifidobacterium novel species.</title>
        <authorList>
            <person name="Lugli G.A."/>
            <person name="Milani C."/>
            <person name="Duranti S."/>
            <person name="Mangifesta M."/>
        </authorList>
    </citation>
    <scope>NUCLEOTIDE SEQUENCE [LARGE SCALE GENOMIC DNA]</scope>
    <source>
        <strain evidence="1 2">45</strain>
    </source>
</reference>
<dbReference type="EMBL" id="NMWV01000046">
    <property type="protein sequence ID" value="PLS23779.1"/>
    <property type="molecule type" value="Genomic_DNA"/>
</dbReference>
<organism evidence="1 2">
    <name type="scientific">Bifidobacterium imperatoris</name>
    <dbReference type="NCBI Taxonomy" id="2020965"/>
    <lineage>
        <taxon>Bacteria</taxon>
        <taxon>Bacillati</taxon>
        <taxon>Actinomycetota</taxon>
        <taxon>Actinomycetes</taxon>
        <taxon>Bifidobacteriales</taxon>
        <taxon>Bifidobacteriaceae</taxon>
        <taxon>Bifidobacterium</taxon>
    </lineage>
</organism>
<evidence type="ECO:0000313" key="1">
    <source>
        <dbReference type="EMBL" id="PLS23779.1"/>
    </source>
</evidence>
<evidence type="ECO:0000313" key="2">
    <source>
        <dbReference type="Proteomes" id="UP000234855"/>
    </source>
</evidence>
<protein>
    <submittedName>
        <fullName evidence="1">Uncharacterized protein</fullName>
    </submittedName>
</protein>
<proteinExistence type="predicted"/>
<accession>A0A2N5IP84</accession>
<name>A0A2N5IP84_9BIFI</name>
<gene>
    <name evidence="1" type="ORF">Tam1G_2170</name>
</gene>
<dbReference type="RefSeq" id="WP_101626584.1">
    <property type="nucleotide sequence ID" value="NZ_NMWV01000046.1"/>
</dbReference>